<keyword evidence="2" id="KW-1185">Reference proteome</keyword>
<sequence length="227" mass="24697">MAMRPLHAVLDAIGATSTHRDVEQLLRGSGWIACGAGDWAFALAAPDADIVARISPFDPVGPYTARLYHDAAATGQTPRLYAHRRLAGGGDLQVMERLTSVPACEAEDFLARLAAAEPELEELADIVTRVHHDAQRDLPWCGPLDDNPSNVMRTTDGRLVLTDPYYADGPDLYATAEREPDRVVAAIAEPERRFMTEIPLACSGPWGQGDRDALREKLRQADAIVTS</sequence>
<dbReference type="Proteomes" id="UP000199220">
    <property type="component" value="Unassembled WGS sequence"/>
</dbReference>
<evidence type="ECO:0000313" key="1">
    <source>
        <dbReference type="EMBL" id="SEE96972.1"/>
    </source>
</evidence>
<protein>
    <submittedName>
        <fullName evidence="1">Uncharacterized protein</fullName>
    </submittedName>
</protein>
<dbReference type="SUPFAM" id="SSF56112">
    <property type="entry name" value="Protein kinase-like (PK-like)"/>
    <property type="match status" value="1"/>
</dbReference>
<dbReference type="OrthoDB" id="8479221at2"/>
<evidence type="ECO:0000313" key="2">
    <source>
        <dbReference type="Proteomes" id="UP000199220"/>
    </source>
</evidence>
<dbReference type="InterPro" id="IPR011009">
    <property type="entry name" value="Kinase-like_dom_sf"/>
</dbReference>
<dbReference type="AlphaFoldDB" id="A0A1H5N5T7"/>
<dbReference type="STRING" id="648782.SAMN04488554_3977"/>
<dbReference type="RefSeq" id="WP_089774965.1">
    <property type="nucleotide sequence ID" value="NZ_FNTX01000002.1"/>
</dbReference>
<reference evidence="2" key="1">
    <citation type="submission" date="2016-10" db="EMBL/GenBank/DDBJ databases">
        <authorList>
            <person name="Varghese N."/>
            <person name="Submissions S."/>
        </authorList>
    </citation>
    <scope>NUCLEOTIDE SEQUENCE [LARGE SCALE GENOMIC DNA]</scope>
    <source>
        <strain evidence="2">DSM 21368</strain>
    </source>
</reference>
<name>A0A1H5N5T7_9MICO</name>
<proteinExistence type="predicted"/>
<organism evidence="1 2">
    <name type="scientific">Ruania alba</name>
    <dbReference type="NCBI Taxonomy" id="648782"/>
    <lineage>
        <taxon>Bacteria</taxon>
        <taxon>Bacillati</taxon>
        <taxon>Actinomycetota</taxon>
        <taxon>Actinomycetes</taxon>
        <taxon>Micrococcales</taxon>
        <taxon>Ruaniaceae</taxon>
        <taxon>Ruania</taxon>
    </lineage>
</organism>
<gene>
    <name evidence="1" type="ORF">SAMN04488554_3977</name>
</gene>
<accession>A0A1H5N5T7</accession>
<dbReference type="EMBL" id="FNTX01000002">
    <property type="protein sequence ID" value="SEE96972.1"/>
    <property type="molecule type" value="Genomic_DNA"/>
</dbReference>